<protein>
    <recommendedName>
        <fullName evidence="6">Serpentine receptor class gamma</fullName>
    </recommendedName>
</protein>
<dbReference type="GO" id="GO:0004888">
    <property type="term" value="F:transmembrane signaling receptor activity"/>
    <property type="evidence" value="ECO:0007669"/>
    <property type="project" value="InterPro"/>
</dbReference>
<comment type="similarity">
    <text evidence="2 6">Belongs to the nematode receptor-like protein srg family.</text>
</comment>
<evidence type="ECO:0000256" key="6">
    <source>
        <dbReference type="RuleBase" id="RU280813"/>
    </source>
</evidence>
<evidence type="ECO:0000313" key="8">
    <source>
        <dbReference type="WBParaSite" id="MBELARI_LOCUS4441"/>
    </source>
</evidence>
<name>A0AAF3FBY5_9BILA</name>
<evidence type="ECO:0000256" key="2">
    <source>
        <dbReference type="ARBA" id="ARBA00005692"/>
    </source>
</evidence>
<feature type="transmembrane region" description="Helical" evidence="6">
    <location>
        <begin position="80"/>
        <end position="101"/>
    </location>
</feature>
<keyword evidence="7" id="KW-1185">Reference proteome</keyword>
<keyword evidence="4 6" id="KW-1133">Transmembrane helix</keyword>
<feature type="transmembrane region" description="Helical" evidence="6">
    <location>
        <begin position="113"/>
        <end position="133"/>
    </location>
</feature>
<keyword evidence="5 6" id="KW-0472">Membrane</keyword>
<comment type="caution">
    <text evidence="6">Lacks conserved residue(s) required for the propagation of feature annotation.</text>
</comment>
<evidence type="ECO:0000256" key="4">
    <source>
        <dbReference type="ARBA" id="ARBA00022989"/>
    </source>
</evidence>
<dbReference type="Pfam" id="PF02118">
    <property type="entry name" value="Srg"/>
    <property type="match status" value="1"/>
</dbReference>
<dbReference type="GO" id="GO:0007606">
    <property type="term" value="P:sensory perception of chemical stimulus"/>
    <property type="evidence" value="ECO:0007669"/>
    <property type="project" value="UniProtKB-UniRule"/>
</dbReference>
<organism evidence="7 8">
    <name type="scientific">Mesorhabditis belari</name>
    <dbReference type="NCBI Taxonomy" id="2138241"/>
    <lineage>
        <taxon>Eukaryota</taxon>
        <taxon>Metazoa</taxon>
        <taxon>Ecdysozoa</taxon>
        <taxon>Nematoda</taxon>
        <taxon>Chromadorea</taxon>
        <taxon>Rhabditida</taxon>
        <taxon>Rhabditina</taxon>
        <taxon>Rhabditomorpha</taxon>
        <taxon>Rhabditoidea</taxon>
        <taxon>Rhabditidae</taxon>
        <taxon>Mesorhabditinae</taxon>
        <taxon>Mesorhabditis</taxon>
    </lineage>
</organism>
<keyword evidence="3 6" id="KW-0812">Transmembrane</keyword>
<dbReference type="WBParaSite" id="MBELARI_LOCUS4441">
    <property type="protein sequence ID" value="MBELARI_LOCUS4441"/>
    <property type="gene ID" value="MBELARI_LOCUS4441"/>
</dbReference>
<feature type="transmembrane region" description="Helical" evidence="6">
    <location>
        <begin position="23"/>
        <end position="40"/>
    </location>
</feature>
<dbReference type="Proteomes" id="UP000887575">
    <property type="component" value="Unassembled WGS sequence"/>
</dbReference>
<evidence type="ECO:0000256" key="1">
    <source>
        <dbReference type="ARBA" id="ARBA00004141"/>
    </source>
</evidence>
<accession>A0AAF3FBY5</accession>
<evidence type="ECO:0000256" key="5">
    <source>
        <dbReference type="ARBA" id="ARBA00023136"/>
    </source>
</evidence>
<comment type="subcellular location">
    <subcellularLocation>
        <location evidence="1">Membrane</location>
        <topology evidence="1">Multi-pass membrane protein</topology>
    </subcellularLocation>
</comment>
<dbReference type="InterPro" id="IPR000609">
    <property type="entry name" value="7TM_GPCR_serpentine_rcpt_Srg"/>
</dbReference>
<sequence>MHLNRFTSIWLPLFHYKLWKRSHFQYAVFVIFLFAFGVNYENLFMTGYYTPNAAGYAIFAADRATLSPISLWTEKSMSHVYPLTSLGINLGTVSKVLYMRYLGKSLGAKSLELNLLFICLASLFVQIGLMVWVDYGNMALDQATWLLVLNLASDCSTLSEAYIGLAVNNTLRRTFLSYFCLSIKIGSDVTFSNPSNPQN</sequence>
<proteinExistence type="inferred from homology"/>
<dbReference type="GO" id="GO:0016020">
    <property type="term" value="C:membrane"/>
    <property type="evidence" value="ECO:0007669"/>
    <property type="project" value="UniProtKB-SubCell"/>
</dbReference>
<feature type="transmembrane region" description="Helical" evidence="6">
    <location>
        <begin position="145"/>
        <end position="167"/>
    </location>
</feature>
<evidence type="ECO:0000313" key="7">
    <source>
        <dbReference type="Proteomes" id="UP000887575"/>
    </source>
</evidence>
<reference evidence="8" key="1">
    <citation type="submission" date="2024-02" db="UniProtKB">
        <authorList>
            <consortium name="WormBaseParasite"/>
        </authorList>
    </citation>
    <scope>IDENTIFICATION</scope>
</reference>
<dbReference type="AlphaFoldDB" id="A0AAF3FBY5"/>
<evidence type="ECO:0000256" key="3">
    <source>
        <dbReference type="ARBA" id="ARBA00022692"/>
    </source>
</evidence>